<comment type="catalytic activity">
    <reaction evidence="5">
        <text>benzaldehyde + hydrogen cyanide = (S)-mandelonitrile</text>
        <dbReference type="Rhea" id="RHEA:77427"/>
        <dbReference type="ChEBI" id="CHEBI:17169"/>
        <dbReference type="ChEBI" id="CHEBI:18407"/>
        <dbReference type="ChEBI" id="CHEBI:36941"/>
    </reaction>
</comment>
<dbReference type="KEGG" id="mtr:25494542"/>
<comment type="catalytic activity">
    <reaction evidence="2">
        <text>4-methoxybenzaldehyde + hydrogen cyanide = (2S)-2-hydroxy-2-(4-methoxyphenyl)acetonitrile</text>
        <dbReference type="Rhea" id="RHEA:77447"/>
        <dbReference type="ChEBI" id="CHEBI:18407"/>
        <dbReference type="ChEBI" id="CHEBI:28235"/>
        <dbReference type="ChEBI" id="CHEBI:197328"/>
    </reaction>
</comment>
<evidence type="ECO:0000313" key="24">
    <source>
        <dbReference type="EnsemblPlants" id="KEH27543"/>
    </source>
</evidence>
<dbReference type="Pfam" id="PF00561">
    <property type="entry name" value="Abhydrolase_1"/>
    <property type="match status" value="1"/>
</dbReference>
<dbReference type="InterPro" id="IPR029058">
    <property type="entry name" value="AB_hydrolase_fold"/>
</dbReference>
<evidence type="ECO:0000313" key="22">
    <source>
        <dbReference type="EMBL" id="KEH27543.1"/>
    </source>
</evidence>
<evidence type="ECO:0000256" key="13">
    <source>
        <dbReference type="ARBA" id="ARBA00052609"/>
    </source>
</evidence>
<comment type="similarity">
    <text evidence="15">Belongs to the AB hydrolase superfamily. Hydroxynitrile lyase family.</text>
</comment>
<evidence type="ECO:0000256" key="10">
    <source>
        <dbReference type="ARBA" id="ARBA00052033"/>
    </source>
</evidence>
<dbReference type="HOGENOM" id="CLU_046066_0_1_1"/>
<evidence type="ECO:0000256" key="18">
    <source>
        <dbReference type="ARBA" id="ARBA00076040"/>
    </source>
</evidence>
<evidence type="ECO:0000256" key="17">
    <source>
        <dbReference type="ARBA" id="ARBA00069221"/>
    </source>
</evidence>
<comment type="catalytic activity">
    <reaction evidence="10">
        <text>2-methylpropanal + hydrogen cyanide = (2S)-2-hydroxy-3-methylbutanenitrile</text>
        <dbReference type="Rhea" id="RHEA:77403"/>
        <dbReference type="ChEBI" id="CHEBI:18407"/>
        <dbReference type="ChEBI" id="CHEBI:48943"/>
        <dbReference type="ChEBI" id="CHEBI:197354"/>
    </reaction>
</comment>
<evidence type="ECO:0000313" key="25">
    <source>
        <dbReference type="Proteomes" id="UP000002051"/>
    </source>
</evidence>
<dbReference type="OrthoDB" id="408373at2759"/>
<dbReference type="EMBL" id="PSQE01000005">
    <property type="protein sequence ID" value="RHN54090.1"/>
    <property type="molecule type" value="Genomic_DNA"/>
</dbReference>
<comment type="catalytic activity">
    <reaction evidence="14">
        <text>an aromatic (S)-hydroxynitrile = an aromatic aldehyde + hydrogen cyanide</text>
        <dbReference type="Rhea" id="RHEA:54660"/>
        <dbReference type="ChEBI" id="CHEBI:18407"/>
        <dbReference type="ChEBI" id="CHEBI:33855"/>
        <dbReference type="ChEBI" id="CHEBI:138306"/>
        <dbReference type="EC" id="4.1.2.47"/>
    </reaction>
</comment>
<feature type="domain" description="AB hydrolase-1" evidence="21">
    <location>
        <begin position="12"/>
        <end position="246"/>
    </location>
</feature>
<proteinExistence type="inferred from homology"/>
<comment type="catalytic activity">
    <reaction evidence="12">
        <text>2,2-dimethylpropanal + hydrogen cyanide = (2S)-2-hydroxy-3,3-dimethylbutanenitrile</text>
        <dbReference type="Rhea" id="RHEA:77407"/>
        <dbReference type="ChEBI" id="CHEBI:18407"/>
        <dbReference type="ChEBI" id="CHEBI:141557"/>
        <dbReference type="ChEBI" id="CHEBI:197355"/>
    </reaction>
</comment>
<evidence type="ECO:0000256" key="12">
    <source>
        <dbReference type="ARBA" id="ARBA00052600"/>
    </source>
</evidence>
<dbReference type="Proteomes" id="UP000002051">
    <property type="component" value="Chromosome 5"/>
</dbReference>
<dbReference type="Proteomes" id="UP000265566">
    <property type="component" value="Chromosome 5"/>
</dbReference>
<sequence>MSELKMNQKQKHFVLVHGVSVGAWSWYKLKPQLESVGHKVTTFDLAACGINTHKIEDVHTFAEYAKPLLEFLTSLDPNEKVVLVGHSFGGMSIALAMEKFPEKIEVGIFLAAFIPDTQHKPSYVLEQYIERYPVTGWLDTEFSFGGNKMLLLPGSKFLSTKFFQLCSIEDLELMKILIRTGSLFLEDLSEAKNLSKEGYGSVPRACIVANDDLAIPVEYEQWMIQNAGIDVVKVINGADHMAMLSKTQELCLSLLEIADKYACSSQ</sequence>
<evidence type="ECO:0000256" key="19">
    <source>
        <dbReference type="ARBA" id="ARBA00078291"/>
    </source>
</evidence>
<dbReference type="GO" id="GO:0080032">
    <property type="term" value="F:methyl jasmonate esterase activity"/>
    <property type="evidence" value="ECO:0000318"/>
    <property type="project" value="GO_Central"/>
</dbReference>
<dbReference type="EMBL" id="CM001221">
    <property type="protein sequence ID" value="KEH27543.1"/>
    <property type="molecule type" value="Genomic_DNA"/>
</dbReference>
<evidence type="ECO:0000256" key="6">
    <source>
        <dbReference type="ARBA" id="ARBA00050608"/>
    </source>
</evidence>
<evidence type="ECO:0000256" key="2">
    <source>
        <dbReference type="ARBA" id="ARBA00050104"/>
    </source>
</evidence>
<reference evidence="24" key="3">
    <citation type="submission" date="2015-04" db="UniProtKB">
        <authorList>
            <consortium name="EnsemblPlants"/>
        </authorList>
    </citation>
    <scope>IDENTIFICATION</scope>
    <source>
        <strain evidence="24">cv. Jemalong A17</strain>
    </source>
</reference>
<name>A0A072UEL6_MEDTR</name>
<evidence type="ECO:0000256" key="15">
    <source>
        <dbReference type="ARBA" id="ARBA00060885"/>
    </source>
</evidence>
<comment type="catalytic activity">
    <reaction evidence="6">
        <text>formylthiophene + hydrogen cyanide = (2R)-2-hydroxy-2-(thiophen-2-yl)acetonitrile</text>
        <dbReference type="Rhea" id="RHEA:77455"/>
        <dbReference type="ChEBI" id="CHEBI:18407"/>
        <dbReference type="ChEBI" id="CHEBI:87301"/>
        <dbReference type="ChEBI" id="CHEBI:197332"/>
    </reaction>
</comment>
<dbReference type="GO" id="GO:0080031">
    <property type="term" value="F:methyl salicylate esterase activity"/>
    <property type="evidence" value="ECO:0000318"/>
    <property type="project" value="GO_Central"/>
</dbReference>
<dbReference type="EnsemblPlants" id="KEH27543">
    <property type="protein sequence ID" value="KEH27543"/>
    <property type="gene ID" value="MTR_5g018365"/>
</dbReference>
<reference evidence="22 25" key="1">
    <citation type="journal article" date="2011" name="Nature">
        <title>The Medicago genome provides insight into the evolution of rhizobial symbioses.</title>
        <authorList>
            <person name="Young N.D."/>
            <person name="Debelle F."/>
            <person name="Oldroyd G.E."/>
            <person name="Geurts R."/>
            <person name="Cannon S.B."/>
            <person name="Udvardi M.K."/>
            <person name="Benedito V.A."/>
            <person name="Mayer K.F."/>
            <person name="Gouzy J."/>
            <person name="Schoof H."/>
            <person name="Van de Peer Y."/>
            <person name="Proost S."/>
            <person name="Cook D.R."/>
            <person name="Meyers B.C."/>
            <person name="Spannagl M."/>
            <person name="Cheung F."/>
            <person name="De Mita S."/>
            <person name="Krishnakumar V."/>
            <person name="Gundlach H."/>
            <person name="Zhou S."/>
            <person name="Mudge J."/>
            <person name="Bharti A.K."/>
            <person name="Murray J.D."/>
            <person name="Naoumkina M.A."/>
            <person name="Rosen B."/>
            <person name="Silverstein K.A."/>
            <person name="Tang H."/>
            <person name="Rombauts S."/>
            <person name="Zhao P.X."/>
            <person name="Zhou P."/>
            <person name="Barbe V."/>
            <person name="Bardou P."/>
            <person name="Bechner M."/>
            <person name="Bellec A."/>
            <person name="Berger A."/>
            <person name="Berges H."/>
            <person name="Bidwell S."/>
            <person name="Bisseling T."/>
            <person name="Choisne N."/>
            <person name="Couloux A."/>
            <person name="Denny R."/>
            <person name="Deshpande S."/>
            <person name="Dai X."/>
            <person name="Doyle J.J."/>
            <person name="Dudez A.M."/>
            <person name="Farmer A.D."/>
            <person name="Fouteau S."/>
            <person name="Franken C."/>
            <person name="Gibelin C."/>
            <person name="Gish J."/>
            <person name="Goldstein S."/>
            <person name="Gonzalez A.J."/>
            <person name="Green P.J."/>
            <person name="Hallab A."/>
            <person name="Hartog M."/>
            <person name="Hua A."/>
            <person name="Humphray S.J."/>
            <person name="Jeong D.H."/>
            <person name="Jing Y."/>
            <person name="Jocker A."/>
            <person name="Kenton S.M."/>
            <person name="Kim D.J."/>
            <person name="Klee K."/>
            <person name="Lai H."/>
            <person name="Lang C."/>
            <person name="Lin S."/>
            <person name="Macmil S.L."/>
            <person name="Magdelenat G."/>
            <person name="Matthews L."/>
            <person name="McCorrison J."/>
            <person name="Monaghan E.L."/>
            <person name="Mun J.H."/>
            <person name="Najar F.Z."/>
            <person name="Nicholson C."/>
            <person name="Noirot C."/>
            <person name="O'Bleness M."/>
            <person name="Paule C.R."/>
            <person name="Poulain J."/>
            <person name="Prion F."/>
            <person name="Qin B."/>
            <person name="Qu C."/>
            <person name="Retzel E.F."/>
            <person name="Riddle C."/>
            <person name="Sallet E."/>
            <person name="Samain S."/>
            <person name="Samson N."/>
            <person name="Sanders I."/>
            <person name="Saurat O."/>
            <person name="Scarpelli C."/>
            <person name="Schiex T."/>
            <person name="Segurens B."/>
            <person name="Severin A.J."/>
            <person name="Sherrier D.J."/>
            <person name="Shi R."/>
            <person name="Sims S."/>
            <person name="Singer S.R."/>
            <person name="Sinharoy S."/>
            <person name="Sterck L."/>
            <person name="Viollet A."/>
            <person name="Wang B.B."/>
            <person name="Wang K."/>
            <person name="Wang M."/>
            <person name="Wang X."/>
            <person name="Warfsmann J."/>
            <person name="Weissenbach J."/>
            <person name="White D.D."/>
            <person name="White J.D."/>
            <person name="Wiley G.B."/>
            <person name="Wincker P."/>
            <person name="Xing Y."/>
            <person name="Yang L."/>
            <person name="Yao Z."/>
            <person name="Ying F."/>
            <person name="Zhai J."/>
            <person name="Zhou L."/>
            <person name="Zuber A."/>
            <person name="Denarie J."/>
            <person name="Dixon R.A."/>
            <person name="May G.D."/>
            <person name="Schwartz D.C."/>
            <person name="Rogers J."/>
            <person name="Quetier F."/>
            <person name="Town C.D."/>
            <person name="Roe B.A."/>
        </authorList>
    </citation>
    <scope>NUCLEOTIDE SEQUENCE [LARGE SCALE GENOMIC DNA]</scope>
    <source>
        <strain evidence="22">A17</strain>
        <strain evidence="24 25">cv. Jemalong A17</strain>
    </source>
</reference>
<dbReference type="GO" id="GO:0009696">
    <property type="term" value="P:salicylic acid metabolic process"/>
    <property type="evidence" value="ECO:0000318"/>
    <property type="project" value="GO_Central"/>
</dbReference>
<dbReference type="FunFam" id="3.40.50.1820:FF:000051">
    <property type="entry name" value="(S)-hydroxynitrile lyase"/>
    <property type="match status" value="1"/>
</dbReference>
<accession>A0A072UEL6</accession>
<dbReference type="EC" id="4.1.2.47" evidence="16"/>
<evidence type="ECO:0000256" key="5">
    <source>
        <dbReference type="ARBA" id="ARBA00050358"/>
    </source>
</evidence>
<evidence type="ECO:0000256" key="16">
    <source>
        <dbReference type="ARBA" id="ARBA00066572"/>
    </source>
</evidence>
<comment type="catalytic activity">
    <reaction evidence="4">
        <text>2-hydroxy-2-methylpropanenitrile = acetone + hydrogen cyanide</text>
        <dbReference type="Rhea" id="RHEA:11932"/>
        <dbReference type="ChEBI" id="CHEBI:15347"/>
        <dbReference type="ChEBI" id="CHEBI:15348"/>
        <dbReference type="ChEBI" id="CHEBI:18407"/>
    </reaction>
    <physiologicalReaction direction="left-to-right" evidence="4">
        <dbReference type="Rhea" id="RHEA:11933"/>
    </physiologicalReaction>
</comment>
<evidence type="ECO:0000256" key="9">
    <source>
        <dbReference type="ARBA" id="ARBA00051977"/>
    </source>
</evidence>
<evidence type="ECO:0000256" key="7">
    <source>
        <dbReference type="ARBA" id="ARBA00051647"/>
    </source>
</evidence>
<organism evidence="22 25">
    <name type="scientific">Medicago truncatula</name>
    <name type="common">Barrel medic</name>
    <name type="synonym">Medicago tribuloides</name>
    <dbReference type="NCBI Taxonomy" id="3880"/>
    <lineage>
        <taxon>Eukaryota</taxon>
        <taxon>Viridiplantae</taxon>
        <taxon>Streptophyta</taxon>
        <taxon>Embryophyta</taxon>
        <taxon>Tracheophyta</taxon>
        <taxon>Spermatophyta</taxon>
        <taxon>Magnoliopsida</taxon>
        <taxon>eudicotyledons</taxon>
        <taxon>Gunneridae</taxon>
        <taxon>Pentapetalae</taxon>
        <taxon>rosids</taxon>
        <taxon>fabids</taxon>
        <taxon>Fabales</taxon>
        <taxon>Fabaceae</taxon>
        <taxon>Papilionoideae</taxon>
        <taxon>50 kb inversion clade</taxon>
        <taxon>NPAAA clade</taxon>
        <taxon>Hologalegina</taxon>
        <taxon>IRL clade</taxon>
        <taxon>Trifolieae</taxon>
        <taxon>Medicago</taxon>
    </lineage>
</organism>
<comment type="catalytic activity">
    <reaction evidence="3">
        <text>a monosubstituted aliphatic (S)-hydroxynitrile = an aldehyde + hydrogen cyanide</text>
        <dbReference type="Rhea" id="RHEA:56588"/>
        <dbReference type="ChEBI" id="CHEBI:17478"/>
        <dbReference type="ChEBI" id="CHEBI:18407"/>
        <dbReference type="ChEBI" id="CHEBI:140596"/>
        <dbReference type="EC" id="4.1.2.47"/>
    </reaction>
</comment>
<comment type="catalytic activity">
    <reaction evidence="9">
        <text>acrolein + hydrogen cyanide = (2S)-2-hydroxybut-3-enenitrile</text>
        <dbReference type="Rhea" id="RHEA:77411"/>
        <dbReference type="ChEBI" id="CHEBI:15368"/>
        <dbReference type="ChEBI" id="CHEBI:18407"/>
        <dbReference type="ChEBI" id="CHEBI:197356"/>
    </reaction>
</comment>
<dbReference type="GO" id="GO:0080030">
    <property type="term" value="F:methyl indole-3-acetate esterase activity"/>
    <property type="evidence" value="ECO:0000318"/>
    <property type="project" value="GO_Central"/>
</dbReference>
<gene>
    <name evidence="24" type="primary">25494542</name>
    <name evidence="22" type="ordered locus">MTR_5g018365</name>
    <name evidence="23" type="ORF">MtrunA17_Chr5g0402901</name>
</gene>
<evidence type="ECO:0000256" key="11">
    <source>
        <dbReference type="ARBA" id="ARBA00052511"/>
    </source>
</evidence>
<evidence type="ECO:0000256" key="4">
    <source>
        <dbReference type="ARBA" id="ARBA00050262"/>
    </source>
</evidence>
<keyword evidence="25" id="KW-1185">Reference proteome</keyword>
<evidence type="ECO:0000256" key="20">
    <source>
        <dbReference type="ARBA" id="ARBA00079794"/>
    </source>
</evidence>
<dbReference type="Gene3D" id="3.40.50.1820">
    <property type="entry name" value="alpha/beta hydrolase"/>
    <property type="match status" value="1"/>
</dbReference>
<reference evidence="22 25" key="2">
    <citation type="journal article" date="2014" name="BMC Genomics">
        <title>An improved genome release (version Mt4.0) for the model legume Medicago truncatula.</title>
        <authorList>
            <person name="Tang H."/>
            <person name="Krishnakumar V."/>
            <person name="Bidwell S."/>
            <person name="Rosen B."/>
            <person name="Chan A."/>
            <person name="Zhou S."/>
            <person name="Gentzbittel L."/>
            <person name="Childs K.L."/>
            <person name="Yandell M."/>
            <person name="Gundlach H."/>
            <person name="Mayer K.F."/>
            <person name="Schwartz D.C."/>
            <person name="Town C.D."/>
        </authorList>
    </citation>
    <scope>GENOME REANNOTATION</scope>
    <source>
        <strain evidence="22">A17</strain>
        <strain evidence="24 25">cv. Jemalong A17</strain>
    </source>
</reference>
<comment type="catalytic activity">
    <reaction evidence="11">
        <text>3-formylthiophene + hydrogen cyanide = (2S)-2-hydroxy-2-(thiophen-3-yl)acetonitrile</text>
        <dbReference type="Rhea" id="RHEA:77459"/>
        <dbReference type="ChEBI" id="CHEBI:18407"/>
        <dbReference type="ChEBI" id="CHEBI:87611"/>
        <dbReference type="ChEBI" id="CHEBI:197333"/>
    </reaction>
</comment>
<evidence type="ECO:0000313" key="23">
    <source>
        <dbReference type="EMBL" id="RHN54090.1"/>
    </source>
</evidence>
<comment type="catalytic activity">
    <reaction evidence="8">
        <text>a disubstituted aliphatic (S)-hydroxynitrile = a ketone + hydrogen cyanide</text>
        <dbReference type="Rhea" id="RHEA:56592"/>
        <dbReference type="ChEBI" id="CHEBI:17087"/>
        <dbReference type="ChEBI" id="CHEBI:18407"/>
        <dbReference type="ChEBI" id="CHEBI:140597"/>
        <dbReference type="EC" id="4.1.2.47"/>
    </reaction>
</comment>
<evidence type="ECO:0000256" key="8">
    <source>
        <dbReference type="ARBA" id="ARBA00051735"/>
    </source>
</evidence>
<dbReference type="AlphaFoldDB" id="A0A072UEL6"/>
<evidence type="ECO:0000256" key="3">
    <source>
        <dbReference type="ARBA" id="ARBA00050241"/>
    </source>
</evidence>
<dbReference type="GO" id="GO:0047606">
    <property type="term" value="F:(S)-hydroxynitrile lyase activity"/>
    <property type="evidence" value="ECO:0007669"/>
    <property type="project" value="UniProtKB-EC"/>
</dbReference>
<evidence type="ECO:0000256" key="14">
    <source>
        <dbReference type="ARBA" id="ARBA00052826"/>
    </source>
</evidence>
<dbReference type="InterPro" id="IPR000073">
    <property type="entry name" value="AB_hydrolase_1"/>
</dbReference>
<dbReference type="SUPFAM" id="SSF53474">
    <property type="entry name" value="alpha/beta-Hydrolases"/>
    <property type="match status" value="1"/>
</dbReference>
<dbReference type="InterPro" id="IPR045889">
    <property type="entry name" value="MES/HNL"/>
</dbReference>
<evidence type="ECO:0000256" key="1">
    <source>
        <dbReference type="ARBA" id="ARBA00022801"/>
    </source>
</evidence>
<comment type="catalytic activity">
    <reaction evidence="13">
        <text>cyclohexanecarbaldehyde + hydrogen cyanide = (2S)-2-cyclohexyl-2-hydroxyacetonitrile</text>
        <dbReference type="Rhea" id="RHEA:77423"/>
        <dbReference type="ChEBI" id="CHEBI:18407"/>
        <dbReference type="ChEBI" id="CHEBI:197359"/>
        <dbReference type="ChEBI" id="CHEBI:197360"/>
    </reaction>
</comment>
<reference evidence="23" key="4">
    <citation type="journal article" date="2018" name="Nat. Plants">
        <title>Whole-genome landscape of Medicago truncatula symbiotic genes.</title>
        <authorList>
            <person name="Pecrix Y."/>
            <person name="Gamas P."/>
            <person name="Carrere S."/>
        </authorList>
    </citation>
    <scope>NUCLEOTIDE SEQUENCE</scope>
    <source>
        <tissue evidence="23">Leaves</tissue>
    </source>
</reference>
<dbReference type="PANTHER" id="PTHR10992">
    <property type="entry name" value="METHYLESTERASE FAMILY MEMBER"/>
    <property type="match status" value="1"/>
</dbReference>
<dbReference type="Gramene" id="rna29073">
    <property type="protein sequence ID" value="RHN54090.1"/>
    <property type="gene ID" value="gene29073"/>
</dbReference>
<protein>
    <recommendedName>
        <fullName evidence="17">(S)-hydroxynitrile lyase</fullName>
        <ecNumber evidence="16">4.1.2.47</ecNumber>
    </recommendedName>
    <alternativeName>
        <fullName evidence="18">2-hydroxy-2-methylpropanenitrile lyase</fullName>
    </alternativeName>
    <alternativeName>
        <fullName evidence="19">Acetone cyanohydrin lyase</fullName>
    </alternativeName>
    <alternativeName>
        <fullName evidence="20">Hydroxynitrile lyase</fullName>
    </alternativeName>
</protein>
<dbReference type="PANTHER" id="PTHR10992:SF1083">
    <property type="entry name" value="METHYLESTERASE 1"/>
    <property type="match status" value="1"/>
</dbReference>
<keyword evidence="1 23" id="KW-0378">Hydrolase</keyword>
<comment type="catalytic activity">
    <reaction evidence="7">
        <text>butan-2-one + hydrogen cyanide = 2-hydroxy-2-methylbutanenitrile</text>
        <dbReference type="Rhea" id="RHEA:77467"/>
        <dbReference type="ChEBI" id="CHEBI:18407"/>
        <dbReference type="ChEBI" id="CHEBI:28398"/>
        <dbReference type="ChEBI" id="CHEBI:60954"/>
    </reaction>
    <physiologicalReaction direction="right-to-left" evidence="7">
        <dbReference type="Rhea" id="RHEA:77469"/>
    </physiologicalReaction>
</comment>
<dbReference type="GO" id="GO:0009694">
    <property type="term" value="P:jasmonic acid metabolic process"/>
    <property type="evidence" value="ECO:0000318"/>
    <property type="project" value="GO_Central"/>
</dbReference>
<evidence type="ECO:0000259" key="21">
    <source>
        <dbReference type="Pfam" id="PF00561"/>
    </source>
</evidence>